<accession>A0ABU6N7M6</accession>
<protein>
    <submittedName>
        <fullName evidence="1">Uncharacterized protein</fullName>
    </submittedName>
</protein>
<proteinExistence type="predicted"/>
<name>A0ABU6N7M6_9BACI</name>
<evidence type="ECO:0000313" key="1">
    <source>
        <dbReference type="EMBL" id="MED3562232.1"/>
    </source>
</evidence>
<comment type="caution">
    <text evidence="1">The sequence shown here is derived from an EMBL/GenBank/DDBJ whole genome shotgun (WGS) entry which is preliminary data.</text>
</comment>
<sequence length="368" mass="43942">MPKRLTFDEVKKYVSDEGYELISDFYKNTSAKLLMKCPKAHVCQISFHKFKDRGNRCTECSGYKKYTLEEVKDIFEKDGYTLLSTDYKKNTLPLKVRCSNGHESMRTLNNHLKGVDCRFCNTHGIKKTIDEISKYAEKYNFKLLSDEYLNKDSKLTFQCPKGHEFEMRWNNFRHGQRCPFCKNSKGENVVRYVLDNILPDEVKFEEQKRFYFGSKECFIYDFYIDLHFTKVFIEFDGMQHFTFKSYFHKDIETFERKVKRDFDKDKFANKNGQMIRVNYSMTNDEIADCLILELSKFIVLKCQKVNTSEAEFYLRNSYSIQEMTKYYLIHTLEETTKKYSISSGTVFREFKNIYGVSRTKYLKESKIN</sequence>
<reference evidence="1 2" key="1">
    <citation type="submission" date="2023-03" db="EMBL/GenBank/DDBJ databases">
        <title>Bacillus Genome Sequencing.</title>
        <authorList>
            <person name="Dunlap C."/>
        </authorList>
    </citation>
    <scope>NUCLEOTIDE SEQUENCE [LARGE SCALE GENOMIC DNA]</scope>
    <source>
        <strain evidence="1 2">B-14544</strain>
    </source>
</reference>
<dbReference type="RefSeq" id="WP_327967133.1">
    <property type="nucleotide sequence ID" value="NZ_JARMQG010000084.1"/>
</dbReference>
<keyword evidence="2" id="KW-1185">Reference proteome</keyword>
<gene>
    <name evidence="1" type="ORF">P4447_07175</name>
</gene>
<evidence type="ECO:0000313" key="2">
    <source>
        <dbReference type="Proteomes" id="UP001330749"/>
    </source>
</evidence>
<dbReference type="Proteomes" id="UP001330749">
    <property type="component" value="Unassembled WGS sequence"/>
</dbReference>
<dbReference type="EMBL" id="JARMQG010000084">
    <property type="protein sequence ID" value="MED3562232.1"/>
    <property type="molecule type" value="Genomic_DNA"/>
</dbReference>
<organism evidence="1 2">
    <name type="scientific">Bacillus xiapuensis</name>
    <dbReference type="NCBI Taxonomy" id="2014075"/>
    <lineage>
        <taxon>Bacteria</taxon>
        <taxon>Bacillati</taxon>
        <taxon>Bacillota</taxon>
        <taxon>Bacilli</taxon>
        <taxon>Bacillales</taxon>
        <taxon>Bacillaceae</taxon>
        <taxon>Bacillus</taxon>
    </lineage>
</organism>